<accession>A0ACB9HIV4</accession>
<evidence type="ECO:0000313" key="1">
    <source>
        <dbReference type="EMBL" id="KAI3795175.1"/>
    </source>
</evidence>
<keyword evidence="2" id="KW-1185">Reference proteome</keyword>
<organism evidence="1 2">
    <name type="scientific">Smallanthus sonchifolius</name>
    <dbReference type="NCBI Taxonomy" id="185202"/>
    <lineage>
        <taxon>Eukaryota</taxon>
        <taxon>Viridiplantae</taxon>
        <taxon>Streptophyta</taxon>
        <taxon>Embryophyta</taxon>
        <taxon>Tracheophyta</taxon>
        <taxon>Spermatophyta</taxon>
        <taxon>Magnoliopsida</taxon>
        <taxon>eudicotyledons</taxon>
        <taxon>Gunneridae</taxon>
        <taxon>Pentapetalae</taxon>
        <taxon>asterids</taxon>
        <taxon>campanulids</taxon>
        <taxon>Asterales</taxon>
        <taxon>Asteraceae</taxon>
        <taxon>Asteroideae</taxon>
        <taxon>Heliantheae alliance</taxon>
        <taxon>Millerieae</taxon>
        <taxon>Smallanthus</taxon>
    </lineage>
</organism>
<dbReference type="EMBL" id="CM042029">
    <property type="protein sequence ID" value="KAI3795175.1"/>
    <property type="molecule type" value="Genomic_DNA"/>
</dbReference>
<reference evidence="2" key="1">
    <citation type="journal article" date="2022" name="Mol. Ecol. Resour.">
        <title>The genomes of chicory, endive, great burdock and yacon provide insights into Asteraceae palaeo-polyploidization history and plant inulin production.</title>
        <authorList>
            <person name="Fan W."/>
            <person name="Wang S."/>
            <person name="Wang H."/>
            <person name="Wang A."/>
            <person name="Jiang F."/>
            <person name="Liu H."/>
            <person name="Zhao H."/>
            <person name="Xu D."/>
            <person name="Zhang Y."/>
        </authorList>
    </citation>
    <scope>NUCLEOTIDE SEQUENCE [LARGE SCALE GENOMIC DNA]</scope>
    <source>
        <strain evidence="2">cv. Yunnan</strain>
    </source>
</reference>
<dbReference type="Proteomes" id="UP001056120">
    <property type="component" value="Linkage Group LG12"/>
</dbReference>
<gene>
    <name evidence="1" type="ORF">L1987_37824</name>
</gene>
<proteinExistence type="predicted"/>
<protein>
    <submittedName>
        <fullName evidence="1">Uncharacterized protein</fullName>
    </submittedName>
</protein>
<evidence type="ECO:0000313" key="2">
    <source>
        <dbReference type="Proteomes" id="UP001056120"/>
    </source>
</evidence>
<sequence>MGLSAEGGGSQGGCWGCSGCGCCGGDIPCGQVLRAIGRDLRPAFGAAIDSSAFRRMFKLLDTDVLRLLLECSEGSSVSLFVEFSWDRAVDISKNINTCV</sequence>
<comment type="caution">
    <text evidence="1">The sequence shown here is derived from an EMBL/GenBank/DDBJ whole genome shotgun (WGS) entry which is preliminary data.</text>
</comment>
<reference evidence="1 2" key="2">
    <citation type="journal article" date="2022" name="Mol. Ecol. Resour.">
        <title>The genomes of chicory, endive, great burdock and yacon provide insights into Asteraceae paleo-polyploidization history and plant inulin production.</title>
        <authorList>
            <person name="Fan W."/>
            <person name="Wang S."/>
            <person name="Wang H."/>
            <person name="Wang A."/>
            <person name="Jiang F."/>
            <person name="Liu H."/>
            <person name="Zhao H."/>
            <person name="Xu D."/>
            <person name="Zhang Y."/>
        </authorList>
    </citation>
    <scope>NUCLEOTIDE SEQUENCE [LARGE SCALE GENOMIC DNA]</scope>
    <source>
        <strain evidence="2">cv. Yunnan</strain>
        <tissue evidence="1">Leaves</tissue>
    </source>
</reference>
<name>A0ACB9HIV4_9ASTR</name>